<feature type="binding site" evidence="24">
    <location>
        <position position="278"/>
    </location>
    <ligand>
        <name>Mg(2+)</name>
        <dbReference type="ChEBI" id="CHEBI:18420"/>
        <label>2</label>
    </ligand>
</feature>
<dbReference type="SUPFAM" id="SSF52440">
    <property type="entry name" value="PreATP-grasp domain"/>
    <property type="match status" value="1"/>
</dbReference>
<evidence type="ECO:0000256" key="16">
    <source>
        <dbReference type="ARBA" id="ARBA00023316"/>
    </source>
</evidence>
<evidence type="ECO:0000256" key="24">
    <source>
        <dbReference type="PIRSR" id="PIRSR039102-3"/>
    </source>
</evidence>
<evidence type="ECO:0000313" key="27">
    <source>
        <dbReference type="EMBL" id="KUK36521.1"/>
    </source>
</evidence>
<dbReference type="GO" id="GO:0046872">
    <property type="term" value="F:metal ion binding"/>
    <property type="evidence" value="ECO:0007669"/>
    <property type="project" value="UniProtKB-KW"/>
</dbReference>
<evidence type="ECO:0000256" key="18">
    <source>
        <dbReference type="ARBA" id="ARBA00060592"/>
    </source>
</evidence>
<comment type="cofactor">
    <cofactor evidence="24">
        <name>Mg(2+)</name>
        <dbReference type="ChEBI" id="CHEBI:18420"/>
    </cofactor>
    <cofactor evidence="24">
        <name>Mn(2+)</name>
        <dbReference type="ChEBI" id="CHEBI:29035"/>
    </cofactor>
    <text evidence="24">Binds 2 magnesium or manganese ions per subunit.</text>
</comment>
<reference evidence="28" key="1">
    <citation type="journal article" date="2015" name="MBio">
        <title>Genome-Resolved Metagenomic Analysis Reveals Roles for Candidate Phyla and Other Microbial Community Members in Biogeochemical Transformations in Oil Reservoirs.</title>
        <authorList>
            <person name="Hu P."/>
            <person name="Tom L."/>
            <person name="Singh A."/>
            <person name="Thomas B.C."/>
            <person name="Baker B.J."/>
            <person name="Piceno Y.M."/>
            <person name="Andersen G.L."/>
            <person name="Banfield J.F."/>
        </authorList>
    </citation>
    <scope>NUCLEOTIDE SEQUENCE [LARGE SCALE GENOMIC DNA]</scope>
</reference>
<evidence type="ECO:0000256" key="23">
    <source>
        <dbReference type="PIRSR" id="PIRSR039102-1"/>
    </source>
</evidence>
<name>A0A124FK92_9THEO</name>
<sequence>MAGKKPRKVVVLMGGRSPEREISLKTGRRISSALAEVGYNVLEVDPKGDFIKGLNDFRPDVVFIALHGRYGEDGTIQGLLEVLGYPYTGSGVLASALCMDKVMAKKVLLYEGISTPPFRIITAGECQERQRTETADRLIEELGLPLVVKPSRQGSTIGVSVVRKAEELEKAITDAFRYDQTVFAEKFIDGVEVTASIIGTKNPRVLPLLEIVPATGFYDYTAKYSPGMSQHIIPARIPQDVAERVEELALRSYRALGCRQFARVDFMIDREDTPFVLEVNTIPGMTETSLLPDSAKAAGITFAELVSLFVEEAWALAHDECS</sequence>
<evidence type="ECO:0000256" key="10">
    <source>
        <dbReference type="ARBA" id="ARBA00022741"/>
    </source>
</evidence>
<dbReference type="Pfam" id="PF07478">
    <property type="entry name" value="Dala_Dala_lig_C"/>
    <property type="match status" value="1"/>
</dbReference>
<dbReference type="PROSITE" id="PS00843">
    <property type="entry name" value="DALA_DALA_LIGASE_1"/>
    <property type="match status" value="1"/>
</dbReference>
<dbReference type="Gene3D" id="3.30.470.20">
    <property type="entry name" value="ATP-grasp fold, B domain"/>
    <property type="match status" value="1"/>
</dbReference>
<dbReference type="GO" id="GO:0005524">
    <property type="term" value="F:ATP binding"/>
    <property type="evidence" value="ECO:0007669"/>
    <property type="project" value="UniProtKB-UniRule"/>
</dbReference>
<comment type="pathway">
    <text evidence="18">Glycan biosynthesis.</text>
</comment>
<keyword evidence="10 25" id="KW-0547">Nucleotide-binding</keyword>
<evidence type="ECO:0000256" key="6">
    <source>
        <dbReference type="ARBA" id="ARBA00012216"/>
    </source>
</evidence>
<dbReference type="PATRIC" id="fig|85874.4.peg.115"/>
<evidence type="ECO:0000256" key="22">
    <source>
        <dbReference type="HAMAP-Rule" id="MF_00047"/>
    </source>
</evidence>
<dbReference type="PANTHER" id="PTHR23132:SF23">
    <property type="entry name" value="D-ALANINE--D-ALANINE LIGASE B"/>
    <property type="match status" value="1"/>
</dbReference>
<dbReference type="InterPro" id="IPR013815">
    <property type="entry name" value="ATP_grasp_subdomain_1"/>
</dbReference>
<dbReference type="PANTHER" id="PTHR23132">
    <property type="entry name" value="D-ALANINE--D-ALANINE LIGASE"/>
    <property type="match status" value="1"/>
</dbReference>
<dbReference type="GO" id="GO:0005737">
    <property type="term" value="C:cytoplasm"/>
    <property type="evidence" value="ECO:0007669"/>
    <property type="project" value="UniProtKB-SubCell"/>
</dbReference>
<keyword evidence="7 22" id="KW-0963">Cytoplasm</keyword>
<dbReference type="InterPro" id="IPR016185">
    <property type="entry name" value="PreATP-grasp_dom_sf"/>
</dbReference>
<comment type="catalytic activity">
    <reaction evidence="17 22">
        <text>2 D-alanine + ATP = D-alanyl-D-alanine + ADP + phosphate + H(+)</text>
        <dbReference type="Rhea" id="RHEA:11224"/>
        <dbReference type="ChEBI" id="CHEBI:15378"/>
        <dbReference type="ChEBI" id="CHEBI:30616"/>
        <dbReference type="ChEBI" id="CHEBI:43474"/>
        <dbReference type="ChEBI" id="CHEBI:57416"/>
        <dbReference type="ChEBI" id="CHEBI:57822"/>
        <dbReference type="ChEBI" id="CHEBI:456216"/>
        <dbReference type="EC" id="6.3.2.4"/>
    </reaction>
</comment>
<evidence type="ECO:0000256" key="19">
    <source>
        <dbReference type="ARBA" id="ARBA00068427"/>
    </source>
</evidence>
<keyword evidence="14 22" id="KW-0573">Peptidoglycan synthesis</keyword>
<keyword evidence="13 22" id="KW-0133">Cell shape</keyword>
<feature type="domain" description="ATP-grasp" evidence="26">
    <location>
        <begin position="105"/>
        <end position="311"/>
    </location>
</feature>
<evidence type="ECO:0000259" key="26">
    <source>
        <dbReference type="PROSITE" id="PS50975"/>
    </source>
</evidence>
<keyword evidence="8 22" id="KW-0436">Ligase</keyword>
<evidence type="ECO:0000256" key="25">
    <source>
        <dbReference type="PROSITE-ProRule" id="PRU00409"/>
    </source>
</evidence>
<keyword evidence="16 22" id="KW-0961">Cell wall biogenesis/degradation</keyword>
<evidence type="ECO:0000256" key="5">
    <source>
        <dbReference type="ARBA" id="ARBA00010871"/>
    </source>
</evidence>
<dbReference type="Gene3D" id="3.40.50.20">
    <property type="match status" value="1"/>
</dbReference>
<proteinExistence type="inferred from homology"/>
<dbReference type="FunFam" id="3.30.1490.20:FF:000007">
    <property type="entry name" value="D-alanine--D-alanine ligase"/>
    <property type="match status" value="1"/>
</dbReference>
<dbReference type="PIRSF" id="PIRSF039102">
    <property type="entry name" value="Ddl/VanB"/>
    <property type="match status" value="1"/>
</dbReference>
<comment type="caution">
    <text evidence="27">The sequence shown here is derived from an EMBL/GenBank/DDBJ whole genome shotgun (WGS) entry which is preliminary data.</text>
</comment>
<evidence type="ECO:0000256" key="3">
    <source>
        <dbReference type="ARBA" id="ARBA00004496"/>
    </source>
</evidence>
<feature type="binding site" evidence="24">
    <location>
        <position position="280"/>
    </location>
    <ligand>
        <name>Mg(2+)</name>
        <dbReference type="ChEBI" id="CHEBI:18420"/>
        <label>2</label>
    </ligand>
</feature>
<feature type="binding site" evidence="24">
    <location>
        <position position="278"/>
    </location>
    <ligand>
        <name>Mg(2+)</name>
        <dbReference type="ChEBI" id="CHEBI:18420"/>
        <label>1</label>
    </ligand>
</feature>
<dbReference type="GO" id="GO:0008716">
    <property type="term" value="F:D-alanine-D-alanine ligase activity"/>
    <property type="evidence" value="ECO:0007669"/>
    <property type="project" value="UniProtKB-UniRule"/>
</dbReference>
<accession>A0A124FK92</accession>
<comment type="function">
    <text evidence="2 22">Cell wall formation.</text>
</comment>
<keyword evidence="12 24" id="KW-0460">Magnesium</keyword>
<dbReference type="InterPro" id="IPR011127">
    <property type="entry name" value="Dala_Dala_lig_N"/>
</dbReference>
<evidence type="ECO:0000256" key="15">
    <source>
        <dbReference type="ARBA" id="ARBA00023211"/>
    </source>
</evidence>
<dbReference type="PROSITE" id="PS50975">
    <property type="entry name" value="ATP_GRASP"/>
    <property type="match status" value="1"/>
</dbReference>
<dbReference type="GO" id="GO:0009252">
    <property type="term" value="P:peptidoglycan biosynthetic process"/>
    <property type="evidence" value="ECO:0007669"/>
    <property type="project" value="UniProtKB-UniRule"/>
</dbReference>
<dbReference type="UniPathway" id="UPA00219"/>
<evidence type="ECO:0000313" key="28">
    <source>
        <dbReference type="Proteomes" id="UP000053326"/>
    </source>
</evidence>
<feature type="active site" evidence="23">
    <location>
        <position position="155"/>
    </location>
</feature>
<keyword evidence="15 24" id="KW-0464">Manganese</keyword>
<dbReference type="HAMAP" id="MF_00047">
    <property type="entry name" value="Dala_Dala_lig"/>
    <property type="match status" value="1"/>
</dbReference>
<organism evidence="27 28">
    <name type="scientific">Thermacetogenium phaeum</name>
    <dbReference type="NCBI Taxonomy" id="85874"/>
    <lineage>
        <taxon>Bacteria</taxon>
        <taxon>Bacillati</taxon>
        <taxon>Bacillota</taxon>
        <taxon>Clostridia</taxon>
        <taxon>Thermoanaerobacterales</taxon>
        <taxon>Thermoanaerobacteraceae</taxon>
        <taxon>Thermacetogenium</taxon>
    </lineage>
</organism>
<evidence type="ECO:0000256" key="20">
    <source>
        <dbReference type="ARBA" id="ARBA00076288"/>
    </source>
</evidence>
<evidence type="ECO:0000256" key="12">
    <source>
        <dbReference type="ARBA" id="ARBA00022842"/>
    </source>
</evidence>
<evidence type="ECO:0000256" key="21">
    <source>
        <dbReference type="ARBA" id="ARBA00077154"/>
    </source>
</evidence>
<dbReference type="SMART" id="SM01209">
    <property type="entry name" value="GARS_A"/>
    <property type="match status" value="1"/>
</dbReference>
<dbReference type="GO" id="GO:0071555">
    <property type="term" value="P:cell wall organization"/>
    <property type="evidence" value="ECO:0007669"/>
    <property type="project" value="UniProtKB-KW"/>
</dbReference>
<dbReference type="InterPro" id="IPR000291">
    <property type="entry name" value="D-Ala_lig_Van_CS"/>
</dbReference>
<dbReference type="EC" id="6.3.2.4" evidence="6 22"/>
<dbReference type="EMBL" id="LGFO01000081">
    <property type="protein sequence ID" value="KUK36521.1"/>
    <property type="molecule type" value="Genomic_DNA"/>
</dbReference>
<dbReference type="InterPro" id="IPR011761">
    <property type="entry name" value="ATP-grasp"/>
</dbReference>
<evidence type="ECO:0000256" key="8">
    <source>
        <dbReference type="ARBA" id="ARBA00022598"/>
    </source>
</evidence>
<evidence type="ECO:0000256" key="1">
    <source>
        <dbReference type="ARBA" id="ARBA00001936"/>
    </source>
</evidence>
<dbReference type="Proteomes" id="UP000053326">
    <property type="component" value="Unassembled WGS sequence"/>
</dbReference>
<feature type="binding site" evidence="24">
    <location>
        <position position="265"/>
    </location>
    <ligand>
        <name>Mg(2+)</name>
        <dbReference type="ChEBI" id="CHEBI:18420"/>
        <label>1</label>
    </ligand>
</feature>
<dbReference type="GO" id="GO:0008360">
    <property type="term" value="P:regulation of cell shape"/>
    <property type="evidence" value="ECO:0007669"/>
    <property type="project" value="UniProtKB-KW"/>
</dbReference>
<comment type="pathway">
    <text evidence="4 22">Cell wall biogenesis; peptidoglycan biosynthesis.</text>
</comment>
<keyword evidence="11 25" id="KW-0067">ATP-binding</keyword>
<evidence type="ECO:0000256" key="2">
    <source>
        <dbReference type="ARBA" id="ARBA00003921"/>
    </source>
</evidence>
<evidence type="ECO:0000256" key="9">
    <source>
        <dbReference type="ARBA" id="ARBA00022723"/>
    </source>
</evidence>
<evidence type="ECO:0000256" key="4">
    <source>
        <dbReference type="ARBA" id="ARBA00004752"/>
    </source>
</evidence>
<dbReference type="InterPro" id="IPR005905">
    <property type="entry name" value="D_ala_D_ala"/>
</dbReference>
<comment type="cofactor">
    <cofactor evidence="1">
        <name>Mn(2+)</name>
        <dbReference type="ChEBI" id="CHEBI:29035"/>
    </cofactor>
</comment>
<dbReference type="InterPro" id="IPR011095">
    <property type="entry name" value="Dala_Dala_lig_C"/>
</dbReference>
<dbReference type="NCBIfam" id="TIGR01205">
    <property type="entry name" value="D_ala_D_alaTIGR"/>
    <property type="match status" value="1"/>
</dbReference>
<dbReference type="AlphaFoldDB" id="A0A124FK92"/>
<evidence type="ECO:0000256" key="13">
    <source>
        <dbReference type="ARBA" id="ARBA00022960"/>
    </source>
</evidence>
<comment type="similarity">
    <text evidence="5 22">Belongs to the D-alanine--D-alanine ligase family.</text>
</comment>
<evidence type="ECO:0000256" key="7">
    <source>
        <dbReference type="ARBA" id="ARBA00022490"/>
    </source>
</evidence>
<gene>
    <name evidence="22" type="primary">ddl</name>
    <name evidence="27" type="ORF">XD66_0766</name>
</gene>
<protein>
    <recommendedName>
        <fullName evidence="19 22">D-alanine--D-alanine ligase</fullName>
        <ecNumber evidence="6 22">6.3.2.4</ecNumber>
    </recommendedName>
    <alternativeName>
        <fullName evidence="21 22">D-Ala-D-Ala ligase</fullName>
    </alternativeName>
    <alternativeName>
        <fullName evidence="20 22">D-alanylalanine synthetase</fullName>
    </alternativeName>
</protein>
<feature type="active site" evidence="23">
    <location>
        <position position="19"/>
    </location>
</feature>
<evidence type="ECO:0000256" key="11">
    <source>
        <dbReference type="ARBA" id="ARBA00022840"/>
    </source>
</evidence>
<evidence type="ECO:0000256" key="17">
    <source>
        <dbReference type="ARBA" id="ARBA00047614"/>
    </source>
</evidence>
<dbReference type="SUPFAM" id="SSF56059">
    <property type="entry name" value="Glutathione synthetase ATP-binding domain-like"/>
    <property type="match status" value="1"/>
</dbReference>
<comment type="subcellular location">
    <subcellularLocation>
        <location evidence="3 22">Cytoplasm</location>
    </subcellularLocation>
</comment>
<keyword evidence="9 24" id="KW-0479">Metal-binding</keyword>
<dbReference type="NCBIfam" id="NF002378">
    <property type="entry name" value="PRK01372.1"/>
    <property type="match status" value="1"/>
</dbReference>
<dbReference type="NCBIfam" id="NF002528">
    <property type="entry name" value="PRK01966.1-4"/>
    <property type="match status" value="1"/>
</dbReference>
<feature type="active site" evidence="23">
    <location>
        <position position="289"/>
    </location>
</feature>
<dbReference type="Pfam" id="PF01820">
    <property type="entry name" value="Dala_Dala_lig_N"/>
    <property type="match status" value="1"/>
</dbReference>
<dbReference type="Gene3D" id="3.30.1490.20">
    <property type="entry name" value="ATP-grasp fold, A domain"/>
    <property type="match status" value="1"/>
</dbReference>
<evidence type="ECO:0000256" key="14">
    <source>
        <dbReference type="ARBA" id="ARBA00022984"/>
    </source>
</evidence>